<evidence type="ECO:0000313" key="3">
    <source>
        <dbReference type="Proteomes" id="UP001177003"/>
    </source>
</evidence>
<organism evidence="2 3">
    <name type="scientific">Lactuca saligna</name>
    <name type="common">Willowleaf lettuce</name>
    <dbReference type="NCBI Taxonomy" id="75948"/>
    <lineage>
        <taxon>Eukaryota</taxon>
        <taxon>Viridiplantae</taxon>
        <taxon>Streptophyta</taxon>
        <taxon>Embryophyta</taxon>
        <taxon>Tracheophyta</taxon>
        <taxon>Spermatophyta</taxon>
        <taxon>Magnoliopsida</taxon>
        <taxon>eudicotyledons</taxon>
        <taxon>Gunneridae</taxon>
        <taxon>Pentapetalae</taxon>
        <taxon>asterids</taxon>
        <taxon>campanulids</taxon>
        <taxon>Asterales</taxon>
        <taxon>Asteraceae</taxon>
        <taxon>Cichorioideae</taxon>
        <taxon>Cichorieae</taxon>
        <taxon>Lactucinae</taxon>
        <taxon>Lactuca</taxon>
    </lineage>
</organism>
<evidence type="ECO:0000313" key="2">
    <source>
        <dbReference type="EMBL" id="CAI9296891.1"/>
    </source>
</evidence>
<evidence type="ECO:0000256" key="1">
    <source>
        <dbReference type="SAM" id="MobiDB-lite"/>
    </source>
</evidence>
<sequence>MKHGSTVKPIQREAIQGQHSGQNVYDEMHRENRAKHKCDPHSNSYSPVHCYTKSDDDYDFEDPNLILSQNKSKSPPLVKVKVLLHQEKKDRADVANVHSIKTKIKVKKLENRKSKMGVHVDIPIQLRNIEIVCLHEEYEIRNGVIGPGELQDPYIPQDDNVENVNLVNGSIEDNQLSGVKVVVFQKLHALNRKQILKDVATRIHDRLTEFG</sequence>
<gene>
    <name evidence="2" type="ORF">LSALG_LOCUS35733</name>
</gene>
<name>A0AA36EHI7_LACSI</name>
<dbReference type="Proteomes" id="UP001177003">
    <property type="component" value="Chromosome 8"/>
</dbReference>
<protein>
    <submittedName>
        <fullName evidence="2">Uncharacterized protein</fullName>
    </submittedName>
</protein>
<reference evidence="2" key="1">
    <citation type="submission" date="2023-04" db="EMBL/GenBank/DDBJ databases">
        <authorList>
            <person name="Vijverberg K."/>
            <person name="Xiong W."/>
            <person name="Schranz E."/>
        </authorList>
    </citation>
    <scope>NUCLEOTIDE SEQUENCE</scope>
</reference>
<keyword evidence="3" id="KW-1185">Reference proteome</keyword>
<dbReference type="AlphaFoldDB" id="A0AA36EHI7"/>
<accession>A0AA36EHI7</accession>
<proteinExistence type="predicted"/>
<dbReference type="EMBL" id="OX465084">
    <property type="protein sequence ID" value="CAI9296891.1"/>
    <property type="molecule type" value="Genomic_DNA"/>
</dbReference>
<feature type="region of interest" description="Disordered" evidence="1">
    <location>
        <begin position="1"/>
        <end position="22"/>
    </location>
</feature>